<gene>
    <name evidence="1" type="ORF">EJV47_15095</name>
</gene>
<sequence length="118" mass="12684">MVTVWEDARQDRGIYAQNLSAAGLLGPVTATRGPRAALPLALYPNPGPAATLRLQLPLPQQVTLRLTDMTGRLVQLRSVPLPAGVQEVPLRADELAPGLYLVQTEVAGQPLRATWAKQ</sequence>
<dbReference type="OrthoDB" id="9764953at2"/>
<evidence type="ECO:0000313" key="2">
    <source>
        <dbReference type="Proteomes" id="UP000282184"/>
    </source>
</evidence>
<accession>A0A431U1N2</accession>
<protein>
    <submittedName>
        <fullName evidence="1">T9SS type A sorting domain-containing protein</fullName>
    </submittedName>
</protein>
<comment type="caution">
    <text evidence="1">The sequence shown here is derived from an EMBL/GenBank/DDBJ whole genome shotgun (WGS) entry which is preliminary data.</text>
</comment>
<dbReference type="EMBL" id="RXOF01000008">
    <property type="protein sequence ID" value="RTQ49015.1"/>
    <property type="molecule type" value="Genomic_DNA"/>
</dbReference>
<keyword evidence="2" id="KW-1185">Reference proteome</keyword>
<name>A0A431U1N2_9BACT</name>
<reference evidence="1 2" key="1">
    <citation type="submission" date="2018-12" db="EMBL/GenBank/DDBJ databases">
        <title>Hymenobacter gummosus sp. nov., isolated from a spring.</title>
        <authorList>
            <person name="Nie L."/>
        </authorList>
    </citation>
    <scope>NUCLEOTIDE SEQUENCE [LARGE SCALE GENOMIC DNA]</scope>
    <source>
        <strain evidence="1 2">KCTC 52166</strain>
    </source>
</reference>
<evidence type="ECO:0000313" key="1">
    <source>
        <dbReference type="EMBL" id="RTQ49015.1"/>
    </source>
</evidence>
<dbReference type="Proteomes" id="UP000282184">
    <property type="component" value="Unassembled WGS sequence"/>
</dbReference>
<proteinExistence type="predicted"/>
<dbReference type="InterPro" id="IPR026444">
    <property type="entry name" value="Secre_tail"/>
</dbReference>
<dbReference type="NCBIfam" id="TIGR04183">
    <property type="entry name" value="Por_Secre_tail"/>
    <property type="match status" value="1"/>
</dbReference>
<dbReference type="AlphaFoldDB" id="A0A431U1N2"/>
<organism evidence="1 2">
    <name type="scientific">Hymenobacter gummosus</name>
    <dbReference type="NCBI Taxonomy" id="1776032"/>
    <lineage>
        <taxon>Bacteria</taxon>
        <taxon>Pseudomonadati</taxon>
        <taxon>Bacteroidota</taxon>
        <taxon>Cytophagia</taxon>
        <taxon>Cytophagales</taxon>
        <taxon>Hymenobacteraceae</taxon>
        <taxon>Hymenobacter</taxon>
    </lineage>
</organism>